<dbReference type="InterPro" id="IPR001841">
    <property type="entry name" value="Znf_RING"/>
</dbReference>
<dbReference type="Proteomes" id="UP000187609">
    <property type="component" value="Unassembled WGS sequence"/>
</dbReference>
<feature type="domain" description="RING-type" evidence="9">
    <location>
        <begin position="134"/>
        <end position="175"/>
    </location>
</feature>
<proteinExistence type="predicted"/>
<dbReference type="EMBL" id="MJEQ01037189">
    <property type="protein sequence ID" value="OIT01314.1"/>
    <property type="molecule type" value="Genomic_DNA"/>
</dbReference>
<evidence type="ECO:0000256" key="1">
    <source>
        <dbReference type="ARBA" id="ARBA00000900"/>
    </source>
</evidence>
<accession>A0A1J6I9U6</accession>
<dbReference type="PANTHER" id="PTHR22937:SF163">
    <property type="entry name" value="RING-TYPE E3 UBIQUITIN TRANSFERASE"/>
    <property type="match status" value="1"/>
</dbReference>
<dbReference type="GO" id="GO:0008270">
    <property type="term" value="F:zinc ion binding"/>
    <property type="evidence" value="ECO:0007669"/>
    <property type="project" value="UniProtKB-KW"/>
</dbReference>
<sequence>MESYGTNGDSNLTFNGTLNAATNPIGAYRVRVENTPERMVESIVSVIRGLQETTAALTFLIQNNLALMIPESDDELEDEEDEDDEQGIFPSEELFKLHRYLKNVNAGWRARAFDLSIKLHKYESSTSLESNENCCICLDDYCDGEELAKTDCGHLYHVDCIKKWIERNNSCPICKRDALAILHL</sequence>
<evidence type="ECO:0000256" key="7">
    <source>
        <dbReference type="ARBA" id="ARBA00022833"/>
    </source>
</evidence>
<comment type="catalytic activity">
    <reaction evidence="1">
        <text>S-ubiquitinyl-[E2 ubiquitin-conjugating enzyme]-L-cysteine + [acceptor protein]-L-lysine = [E2 ubiquitin-conjugating enzyme]-L-cysteine + N(6)-ubiquitinyl-[acceptor protein]-L-lysine.</text>
        <dbReference type="EC" id="2.3.2.27"/>
    </reaction>
</comment>
<keyword evidence="7" id="KW-0862">Zinc</keyword>
<dbReference type="SMART" id="SM00184">
    <property type="entry name" value="RING"/>
    <property type="match status" value="1"/>
</dbReference>
<dbReference type="GeneID" id="109229606"/>
<dbReference type="SMR" id="A0A1J6I9U6"/>
<reference evidence="10" key="1">
    <citation type="submission" date="2016-11" db="EMBL/GenBank/DDBJ databases">
        <title>The genome of Nicotiana attenuata.</title>
        <authorList>
            <person name="Xu S."/>
            <person name="Brockmoeller T."/>
            <person name="Gaquerel E."/>
            <person name="Navarro A."/>
            <person name="Kuhl H."/>
            <person name="Gase K."/>
            <person name="Ling Z."/>
            <person name="Zhou W."/>
            <person name="Kreitzer C."/>
            <person name="Stanke M."/>
            <person name="Tang H."/>
            <person name="Lyons E."/>
            <person name="Pandey P."/>
            <person name="Pandey S.P."/>
            <person name="Timmermann B."/>
            <person name="Baldwin I.T."/>
        </authorList>
    </citation>
    <scope>NUCLEOTIDE SEQUENCE [LARGE SCALE GENOMIC DNA]</scope>
    <source>
        <strain evidence="10">UT</strain>
    </source>
</reference>
<dbReference type="AlphaFoldDB" id="A0A1J6I9U6"/>
<evidence type="ECO:0000256" key="2">
    <source>
        <dbReference type="ARBA" id="ARBA00012483"/>
    </source>
</evidence>
<evidence type="ECO:0000256" key="5">
    <source>
        <dbReference type="ARBA" id="ARBA00022771"/>
    </source>
</evidence>
<dbReference type="PANTHER" id="PTHR22937">
    <property type="entry name" value="E3 UBIQUITIN-PROTEIN LIGASE RNF165"/>
    <property type="match status" value="1"/>
</dbReference>
<evidence type="ECO:0000256" key="8">
    <source>
        <dbReference type="PROSITE-ProRule" id="PRU00175"/>
    </source>
</evidence>
<evidence type="ECO:0000259" key="9">
    <source>
        <dbReference type="PROSITE" id="PS50089"/>
    </source>
</evidence>
<dbReference type="PROSITE" id="PS50089">
    <property type="entry name" value="ZF_RING_2"/>
    <property type="match status" value="1"/>
</dbReference>
<dbReference type="GO" id="GO:0061630">
    <property type="term" value="F:ubiquitin protein ligase activity"/>
    <property type="evidence" value="ECO:0007669"/>
    <property type="project" value="UniProtKB-EC"/>
</dbReference>
<evidence type="ECO:0000313" key="11">
    <source>
        <dbReference type="Proteomes" id="UP000187609"/>
    </source>
</evidence>
<keyword evidence="11" id="KW-1185">Reference proteome</keyword>
<keyword evidence="5 8" id="KW-0863">Zinc-finger</keyword>
<evidence type="ECO:0000256" key="3">
    <source>
        <dbReference type="ARBA" id="ARBA00022679"/>
    </source>
</evidence>
<gene>
    <name evidence="10" type="primary">HIP1_14</name>
    <name evidence="10" type="ORF">A4A49_07470</name>
</gene>
<evidence type="ECO:0000256" key="6">
    <source>
        <dbReference type="ARBA" id="ARBA00022786"/>
    </source>
</evidence>
<protein>
    <recommendedName>
        <fullName evidence="2">RING-type E3 ubiquitin transferase</fullName>
        <ecNumber evidence="2">2.3.2.27</ecNumber>
    </recommendedName>
</protein>
<dbReference type="Gramene" id="OIT01314">
    <property type="protein sequence ID" value="OIT01314"/>
    <property type="gene ID" value="A4A49_07470"/>
</dbReference>
<dbReference type="OrthoDB" id="1886559at2759"/>
<evidence type="ECO:0000256" key="4">
    <source>
        <dbReference type="ARBA" id="ARBA00022723"/>
    </source>
</evidence>
<dbReference type="Gene3D" id="3.30.40.10">
    <property type="entry name" value="Zinc/RING finger domain, C3HC4 (zinc finger)"/>
    <property type="match status" value="1"/>
</dbReference>
<dbReference type="InterPro" id="IPR013083">
    <property type="entry name" value="Znf_RING/FYVE/PHD"/>
</dbReference>
<dbReference type="InterPro" id="IPR045191">
    <property type="entry name" value="MBR1/2-like"/>
</dbReference>
<dbReference type="SUPFAM" id="SSF57850">
    <property type="entry name" value="RING/U-box"/>
    <property type="match status" value="1"/>
</dbReference>
<dbReference type="Pfam" id="PF13639">
    <property type="entry name" value="zf-RING_2"/>
    <property type="match status" value="1"/>
</dbReference>
<dbReference type="EC" id="2.3.2.27" evidence="2"/>
<evidence type="ECO:0000313" key="10">
    <source>
        <dbReference type="EMBL" id="OIT01314.1"/>
    </source>
</evidence>
<name>A0A1J6I9U6_NICAT</name>
<keyword evidence="4" id="KW-0479">Metal-binding</keyword>
<organism evidence="10 11">
    <name type="scientific">Nicotiana attenuata</name>
    <name type="common">Coyote tobacco</name>
    <dbReference type="NCBI Taxonomy" id="49451"/>
    <lineage>
        <taxon>Eukaryota</taxon>
        <taxon>Viridiplantae</taxon>
        <taxon>Streptophyta</taxon>
        <taxon>Embryophyta</taxon>
        <taxon>Tracheophyta</taxon>
        <taxon>Spermatophyta</taxon>
        <taxon>Magnoliopsida</taxon>
        <taxon>eudicotyledons</taxon>
        <taxon>Gunneridae</taxon>
        <taxon>Pentapetalae</taxon>
        <taxon>asterids</taxon>
        <taxon>lamiids</taxon>
        <taxon>Solanales</taxon>
        <taxon>Solanaceae</taxon>
        <taxon>Nicotianoideae</taxon>
        <taxon>Nicotianeae</taxon>
        <taxon>Nicotiana</taxon>
    </lineage>
</organism>
<keyword evidence="6" id="KW-0833">Ubl conjugation pathway</keyword>
<dbReference type="OMA" id="ENTPERM"/>
<keyword evidence="3" id="KW-0808">Transferase</keyword>
<comment type="caution">
    <text evidence="10">The sequence shown here is derived from an EMBL/GenBank/DDBJ whole genome shotgun (WGS) entry which is preliminary data.</text>
</comment>